<dbReference type="PROSITE" id="PS50297">
    <property type="entry name" value="ANK_REP_REGION"/>
    <property type="match status" value="1"/>
</dbReference>
<feature type="repeat" description="ANK" evidence="3">
    <location>
        <begin position="160"/>
        <end position="192"/>
    </location>
</feature>
<dbReference type="Gene3D" id="1.25.40.20">
    <property type="entry name" value="Ankyrin repeat-containing domain"/>
    <property type="match status" value="2"/>
</dbReference>
<evidence type="ECO:0000256" key="3">
    <source>
        <dbReference type="PROSITE-ProRule" id="PRU00023"/>
    </source>
</evidence>
<proteinExistence type="predicted"/>
<dbReference type="SMART" id="SM00248">
    <property type="entry name" value="ANK"/>
    <property type="match status" value="4"/>
</dbReference>
<dbReference type="AlphaFoldDB" id="A0ABD2X9B8"/>
<protein>
    <submittedName>
        <fullName evidence="4">Uncharacterized protein</fullName>
    </submittedName>
</protein>
<dbReference type="SUPFAM" id="SSF48403">
    <property type="entry name" value="Ankyrin repeat"/>
    <property type="match status" value="1"/>
</dbReference>
<evidence type="ECO:0000313" key="5">
    <source>
        <dbReference type="Proteomes" id="UP001627154"/>
    </source>
</evidence>
<sequence>MLLNNGTNLNMKHLGKNPLHIFFKFFAADKVDSSLLDLLISYNCDVNEKDNDGCSPLFLCFENCNEKYDYDVPQPWEDRILSKLFYNRKNLEILLKNKANINEVFANGQSILHLFISSDICQKCWIDVGGCSAFERNTVGIELIKTLLKYGANVNAKDDSGDSPLHLTVMSNNLNVVELLLAHGADMQSFDFSKLHWSTSHLDFDWLHQMIRFF</sequence>
<dbReference type="PROSITE" id="PS50088">
    <property type="entry name" value="ANK_REPEAT"/>
    <property type="match status" value="1"/>
</dbReference>
<accession>A0ABD2X9B8</accession>
<dbReference type="Proteomes" id="UP001627154">
    <property type="component" value="Unassembled WGS sequence"/>
</dbReference>
<keyword evidence="5" id="KW-1185">Reference proteome</keyword>
<reference evidence="4 5" key="1">
    <citation type="journal article" date="2024" name="bioRxiv">
        <title>A reference genome for Trichogramma kaykai: A tiny desert-dwelling parasitoid wasp with competing sex-ratio distorters.</title>
        <authorList>
            <person name="Culotta J."/>
            <person name="Lindsey A.R."/>
        </authorList>
    </citation>
    <scope>NUCLEOTIDE SEQUENCE [LARGE SCALE GENOMIC DNA]</scope>
    <source>
        <strain evidence="4 5">KSX58</strain>
    </source>
</reference>
<evidence type="ECO:0000256" key="2">
    <source>
        <dbReference type="ARBA" id="ARBA00023043"/>
    </source>
</evidence>
<keyword evidence="1" id="KW-0677">Repeat</keyword>
<dbReference type="PANTHER" id="PTHR24180">
    <property type="entry name" value="CYCLIN-DEPENDENT KINASE INHIBITOR 2C-RELATED"/>
    <property type="match status" value="1"/>
</dbReference>
<gene>
    <name evidence="4" type="ORF">TKK_004986</name>
</gene>
<keyword evidence="2 3" id="KW-0040">ANK repeat</keyword>
<organism evidence="4 5">
    <name type="scientific">Trichogramma kaykai</name>
    <dbReference type="NCBI Taxonomy" id="54128"/>
    <lineage>
        <taxon>Eukaryota</taxon>
        <taxon>Metazoa</taxon>
        <taxon>Ecdysozoa</taxon>
        <taxon>Arthropoda</taxon>
        <taxon>Hexapoda</taxon>
        <taxon>Insecta</taxon>
        <taxon>Pterygota</taxon>
        <taxon>Neoptera</taxon>
        <taxon>Endopterygota</taxon>
        <taxon>Hymenoptera</taxon>
        <taxon>Apocrita</taxon>
        <taxon>Proctotrupomorpha</taxon>
        <taxon>Chalcidoidea</taxon>
        <taxon>Trichogrammatidae</taxon>
        <taxon>Trichogramma</taxon>
    </lineage>
</organism>
<comment type="caution">
    <text evidence="4">The sequence shown here is derived from an EMBL/GenBank/DDBJ whole genome shotgun (WGS) entry which is preliminary data.</text>
</comment>
<dbReference type="InterPro" id="IPR036770">
    <property type="entry name" value="Ankyrin_rpt-contain_sf"/>
</dbReference>
<dbReference type="InterPro" id="IPR051637">
    <property type="entry name" value="Ank_repeat_dom-contain_49"/>
</dbReference>
<name>A0ABD2X9B8_9HYME</name>
<dbReference type="PANTHER" id="PTHR24180:SF45">
    <property type="entry name" value="POLY [ADP-RIBOSE] POLYMERASE TANKYRASE"/>
    <property type="match status" value="1"/>
</dbReference>
<dbReference type="Pfam" id="PF12796">
    <property type="entry name" value="Ank_2"/>
    <property type="match status" value="1"/>
</dbReference>
<evidence type="ECO:0000313" key="4">
    <source>
        <dbReference type="EMBL" id="KAL3401976.1"/>
    </source>
</evidence>
<dbReference type="InterPro" id="IPR002110">
    <property type="entry name" value="Ankyrin_rpt"/>
</dbReference>
<evidence type="ECO:0000256" key="1">
    <source>
        <dbReference type="ARBA" id="ARBA00022737"/>
    </source>
</evidence>
<dbReference type="EMBL" id="JBJJXI010000041">
    <property type="protein sequence ID" value="KAL3401976.1"/>
    <property type="molecule type" value="Genomic_DNA"/>
</dbReference>